<evidence type="ECO:0000313" key="13">
    <source>
        <dbReference type="Proteomes" id="UP000308768"/>
    </source>
</evidence>
<accession>A0A4U0WDR8</accession>
<keyword evidence="10" id="KW-0812">Transmembrane</keyword>
<evidence type="ECO:0000256" key="3">
    <source>
        <dbReference type="ARBA" id="ARBA00006046"/>
    </source>
</evidence>
<comment type="caution">
    <text evidence="12">The sequence shown here is derived from an EMBL/GenBank/DDBJ whole genome shotgun (WGS) entry which is preliminary data.</text>
</comment>
<dbReference type="InterPro" id="IPR036188">
    <property type="entry name" value="FAD/NAD-bd_sf"/>
</dbReference>
<evidence type="ECO:0000256" key="4">
    <source>
        <dbReference type="ARBA" id="ARBA00013293"/>
    </source>
</evidence>
<dbReference type="FunFam" id="3.50.50.60:FF:000171">
    <property type="entry name" value="zeta-carotene-forming phytoene desaturase"/>
    <property type="match status" value="1"/>
</dbReference>
<proteinExistence type="inferred from homology"/>
<dbReference type="STRING" id="331657.A0A4U0WDR8"/>
<gene>
    <name evidence="12" type="ORF">B0A49_10451</name>
</gene>
<keyword evidence="5 8" id="KW-0125">Carotenoid biosynthesis</keyword>
<dbReference type="AlphaFoldDB" id="A0A4U0WDR8"/>
<dbReference type="Proteomes" id="UP000308768">
    <property type="component" value="Unassembled WGS sequence"/>
</dbReference>
<dbReference type="NCBIfam" id="TIGR02734">
    <property type="entry name" value="crtI_fam"/>
    <property type="match status" value="1"/>
</dbReference>
<organism evidence="12 13">
    <name type="scientific">Cryomyces minteri</name>
    <dbReference type="NCBI Taxonomy" id="331657"/>
    <lineage>
        <taxon>Eukaryota</taxon>
        <taxon>Fungi</taxon>
        <taxon>Dikarya</taxon>
        <taxon>Ascomycota</taxon>
        <taxon>Pezizomycotina</taxon>
        <taxon>Dothideomycetes</taxon>
        <taxon>Dothideomycetes incertae sedis</taxon>
        <taxon>Cryomyces</taxon>
    </lineage>
</organism>
<sequence>MTEQTRQKTAIVIGAGVGGVATAARLAKAGFKVTVVEKNDFTGGRCSLIHHEGYVGSEDKCMDRGRIADIRFQRFDQGPSLLLLPHLFAEAFHDLDTSLKAEGVRLIKCEPNYNLWFGDGESFELSTDLARMKTEVEKWEGKDGFERYLGFLQESHRHYELSVKHVLRKNFTSLLSMLRPSFLRHLLALHPFESIYSRASKYFWTERLRRVFTFGSMYMGMSPFDAPGTYSLLQYTELAEGIWYPEGGFHKIIEALVNVGERLGVSYRLSTPVAQILLTRDSGRATGVLLSSGEQLSADSVVNNSDLVYAYNNLLPPSTTATALSKRPSSCSSISFYWALDTQVPALSAHNIFLADEYRESFDNIFKKHLIPEQPSFYVNVPSRVDPTAAPEGKDAVVVLVPVGHLLESSSDAHAGSNAPGSTSTSHNASPTSAHDGKHPTPTTQDWPGMVALARRTVLSTILARTGVDLGPHIAHESANTPATWKALLNLDKGAILGLSHSFFNVLCFRPPTRARLGGRPGTGLFDELGGAASSIAASIRLGGGDDVKGLYFVGASTHPGTGVPICLAGSKVTAAQILADLGMPAPWAAGGAADHGVMGTRGKGGDGAAIDAKRAGPLLSRFHYALLLLLILLLLALLVGTGLLRAPLAAPSSRPALPAEL</sequence>
<dbReference type="InterPro" id="IPR014105">
    <property type="entry name" value="Carotenoid/retinoid_OxRdtase"/>
</dbReference>
<evidence type="ECO:0000256" key="9">
    <source>
        <dbReference type="SAM" id="MobiDB-lite"/>
    </source>
</evidence>
<dbReference type="SUPFAM" id="SSF51905">
    <property type="entry name" value="FAD/NAD(P)-binding domain"/>
    <property type="match status" value="1"/>
</dbReference>
<keyword evidence="10" id="KW-0472">Membrane</keyword>
<comment type="similarity">
    <text evidence="3 8">Belongs to the carotenoid/retinoid oxidoreductase family.</text>
</comment>
<feature type="compositionally biased region" description="Polar residues" evidence="9">
    <location>
        <begin position="419"/>
        <end position="433"/>
    </location>
</feature>
<dbReference type="Gene3D" id="3.50.50.60">
    <property type="entry name" value="FAD/NAD(P)-binding domain"/>
    <property type="match status" value="2"/>
</dbReference>
<feature type="region of interest" description="Disordered" evidence="9">
    <location>
        <begin position="411"/>
        <end position="447"/>
    </location>
</feature>
<dbReference type="PANTHER" id="PTHR43734">
    <property type="entry name" value="PHYTOENE DESATURASE"/>
    <property type="match status" value="1"/>
</dbReference>
<reference evidence="12 13" key="1">
    <citation type="submission" date="2017-03" db="EMBL/GenBank/DDBJ databases">
        <title>Genomes of endolithic fungi from Antarctica.</title>
        <authorList>
            <person name="Coleine C."/>
            <person name="Masonjones S."/>
            <person name="Stajich J.E."/>
        </authorList>
    </citation>
    <scope>NUCLEOTIDE SEQUENCE [LARGE SCALE GENOMIC DNA]</scope>
    <source>
        <strain evidence="12 13">CCFEE 5187</strain>
    </source>
</reference>
<keyword evidence="13" id="KW-1185">Reference proteome</keyword>
<evidence type="ECO:0000256" key="7">
    <source>
        <dbReference type="ARBA" id="ARBA00034551"/>
    </source>
</evidence>
<dbReference type="GO" id="GO:0016117">
    <property type="term" value="P:carotenoid biosynthetic process"/>
    <property type="evidence" value="ECO:0007669"/>
    <property type="project" value="UniProtKB-KW"/>
</dbReference>
<evidence type="ECO:0000256" key="2">
    <source>
        <dbReference type="ARBA" id="ARBA00004829"/>
    </source>
</evidence>
<dbReference type="GO" id="GO:0016166">
    <property type="term" value="F:phytoene dehydrogenase activity"/>
    <property type="evidence" value="ECO:0007669"/>
    <property type="project" value="UniProtKB-ARBA"/>
</dbReference>
<evidence type="ECO:0000256" key="10">
    <source>
        <dbReference type="SAM" id="Phobius"/>
    </source>
</evidence>
<evidence type="ECO:0000313" key="12">
    <source>
        <dbReference type="EMBL" id="TKA60852.1"/>
    </source>
</evidence>
<keyword evidence="6 8" id="KW-0560">Oxidoreductase</keyword>
<comment type="cofactor">
    <cofactor evidence="1">
        <name>NAD(+)</name>
        <dbReference type="ChEBI" id="CHEBI:57540"/>
    </cofactor>
</comment>
<dbReference type="InterPro" id="IPR008150">
    <property type="entry name" value="Phytoene_DH_bac_CS"/>
</dbReference>
<dbReference type="EMBL" id="NAJN01001861">
    <property type="protein sequence ID" value="TKA60852.1"/>
    <property type="molecule type" value="Genomic_DNA"/>
</dbReference>
<feature type="domain" description="Amine oxidase" evidence="11">
    <location>
        <begin position="18"/>
        <end position="322"/>
    </location>
</feature>
<evidence type="ECO:0000256" key="1">
    <source>
        <dbReference type="ARBA" id="ARBA00001911"/>
    </source>
</evidence>
<evidence type="ECO:0000256" key="5">
    <source>
        <dbReference type="ARBA" id="ARBA00022746"/>
    </source>
</evidence>
<protein>
    <recommendedName>
        <fullName evidence="4">Phytoene desaturase</fullName>
    </recommendedName>
    <alternativeName>
        <fullName evidence="7">Phytoene desaturase (3,4-didehydrolycopene-forming)</fullName>
    </alternativeName>
</protein>
<dbReference type="PROSITE" id="PS00982">
    <property type="entry name" value="PHYTOENE_DH"/>
    <property type="match status" value="1"/>
</dbReference>
<keyword evidence="10" id="KW-1133">Transmembrane helix</keyword>
<evidence type="ECO:0000256" key="8">
    <source>
        <dbReference type="RuleBase" id="RU362075"/>
    </source>
</evidence>
<evidence type="ECO:0000256" key="6">
    <source>
        <dbReference type="ARBA" id="ARBA00023002"/>
    </source>
</evidence>
<dbReference type="InterPro" id="IPR002937">
    <property type="entry name" value="Amino_oxidase"/>
</dbReference>
<evidence type="ECO:0000259" key="11">
    <source>
        <dbReference type="Pfam" id="PF01593"/>
    </source>
</evidence>
<feature type="transmembrane region" description="Helical" evidence="10">
    <location>
        <begin position="623"/>
        <end position="645"/>
    </location>
</feature>
<comment type="pathway">
    <text evidence="2 8">Carotenoid biosynthesis.</text>
</comment>
<dbReference type="OrthoDB" id="7777654at2759"/>
<name>A0A4U0WDR8_9PEZI</name>
<dbReference type="Pfam" id="PF01593">
    <property type="entry name" value="Amino_oxidase"/>
    <property type="match status" value="1"/>
</dbReference>
<dbReference type="PANTHER" id="PTHR43734:SF1">
    <property type="entry name" value="PHYTOENE DESATURASE"/>
    <property type="match status" value="1"/>
</dbReference>